<sequence length="755" mass="81900">MSRQEMEERRRYALRKQIAVLQAQLADPSAPAPADLPCTFESPKRKRPDAQVLAPASPSPKRQRRTPDAQGDHHRTLPKSAVNVPRGTVSREPNNGDTAARATPPSQPPPSNVLTKLSQLGGTAQRPAALQLIERSKAFTDRPEASVPVAEAASGAAQFATRDDRLALVEELEPGPYEHKPPFDDPLFEKLEPHSGIHLLSRAVQHEDIQEYMTGRYYISASKLYSVIRLLPNNQGYDVPVVGDWLTIAVVAQRGEIMTTRAPIALGQVEERDADDLGESSSGATAATGPHSRLPAGKNMKKNAPPPKLAGRKYVNMKLVDFGARSRASSSGGKAVIRGDAFLTLLLFEADNVDLLDRQDGGRPEKTYKGGSRGAFESMAKLREGSVIALLNPRILKPYKGTTDKPHPTTNILAITPESAASILVIGRARDLGMCMVKKRDGKVCGSWCDKRVSDVCDYHIQTAVERSRAGRAEFSVGTSGLSTAAPKRKPAYDPQRKWGLVPENKPQLSADGGSTYVVAGHVVSGSTSKSLFTSENIGREAQARAQRKKGAKDADRAVQKLLERDREGMRAVEKAREYALEMRMKARGKEGTAKKGKGKAQTGSDSDQDRAPSTAARAGHASKNAYSAEVIKRIGFDPTIKPGHQRQEDSSDVVAQLKDLASRRSANNYELGPRPGRKLGASVSAPVRSKVSHLVKVLPDGVLPELDDDDELERQEMAVFGRTLDHRPDDGDQDEGMVDLGSSDDDLVIKLPRS</sequence>
<reference evidence="1" key="1">
    <citation type="submission" date="2021-02" db="EMBL/GenBank/DDBJ databases">
        <authorList>
            <consortium name="DOE Joint Genome Institute"/>
            <person name="Ahrendt S."/>
            <person name="Looney B.P."/>
            <person name="Miyauchi S."/>
            <person name="Morin E."/>
            <person name="Drula E."/>
            <person name="Courty P.E."/>
            <person name="Chicoki N."/>
            <person name="Fauchery L."/>
            <person name="Kohler A."/>
            <person name="Kuo A."/>
            <person name="Labutti K."/>
            <person name="Pangilinan J."/>
            <person name="Lipzen A."/>
            <person name="Riley R."/>
            <person name="Andreopoulos W."/>
            <person name="He G."/>
            <person name="Johnson J."/>
            <person name="Barry K.W."/>
            <person name="Grigoriev I.V."/>
            <person name="Nagy L."/>
            <person name="Hibbett D."/>
            <person name="Henrissat B."/>
            <person name="Matheny P.B."/>
            <person name="Labbe J."/>
            <person name="Martin F."/>
        </authorList>
    </citation>
    <scope>NUCLEOTIDE SEQUENCE</scope>
    <source>
        <strain evidence="1">FP105234-sp</strain>
    </source>
</reference>
<evidence type="ECO:0000313" key="1">
    <source>
        <dbReference type="EMBL" id="KAI0052401.1"/>
    </source>
</evidence>
<organism evidence="1 2">
    <name type="scientific">Auriscalpium vulgare</name>
    <dbReference type="NCBI Taxonomy" id="40419"/>
    <lineage>
        <taxon>Eukaryota</taxon>
        <taxon>Fungi</taxon>
        <taxon>Dikarya</taxon>
        <taxon>Basidiomycota</taxon>
        <taxon>Agaricomycotina</taxon>
        <taxon>Agaricomycetes</taxon>
        <taxon>Russulales</taxon>
        <taxon>Auriscalpiaceae</taxon>
        <taxon>Auriscalpium</taxon>
    </lineage>
</organism>
<accession>A0ACB8S8E9</accession>
<protein>
    <submittedName>
        <fullName evidence="1">Uncharacterized protein</fullName>
    </submittedName>
</protein>
<dbReference type="Proteomes" id="UP000814033">
    <property type="component" value="Unassembled WGS sequence"/>
</dbReference>
<evidence type="ECO:0000313" key="2">
    <source>
        <dbReference type="Proteomes" id="UP000814033"/>
    </source>
</evidence>
<dbReference type="EMBL" id="MU275845">
    <property type="protein sequence ID" value="KAI0052401.1"/>
    <property type="molecule type" value="Genomic_DNA"/>
</dbReference>
<gene>
    <name evidence="1" type="ORF">FA95DRAFT_1601776</name>
</gene>
<comment type="caution">
    <text evidence="1">The sequence shown here is derived from an EMBL/GenBank/DDBJ whole genome shotgun (WGS) entry which is preliminary data.</text>
</comment>
<proteinExistence type="predicted"/>
<reference evidence="1" key="2">
    <citation type="journal article" date="2022" name="New Phytol.">
        <title>Evolutionary transition to the ectomycorrhizal habit in the genomes of a hyperdiverse lineage of mushroom-forming fungi.</title>
        <authorList>
            <person name="Looney B."/>
            <person name="Miyauchi S."/>
            <person name="Morin E."/>
            <person name="Drula E."/>
            <person name="Courty P.E."/>
            <person name="Kohler A."/>
            <person name="Kuo A."/>
            <person name="LaButti K."/>
            <person name="Pangilinan J."/>
            <person name="Lipzen A."/>
            <person name="Riley R."/>
            <person name="Andreopoulos W."/>
            <person name="He G."/>
            <person name="Johnson J."/>
            <person name="Nolan M."/>
            <person name="Tritt A."/>
            <person name="Barry K.W."/>
            <person name="Grigoriev I.V."/>
            <person name="Nagy L.G."/>
            <person name="Hibbett D."/>
            <person name="Henrissat B."/>
            <person name="Matheny P.B."/>
            <person name="Labbe J."/>
            <person name="Martin F.M."/>
        </authorList>
    </citation>
    <scope>NUCLEOTIDE SEQUENCE</scope>
    <source>
        <strain evidence="1">FP105234-sp</strain>
    </source>
</reference>
<keyword evidence="2" id="KW-1185">Reference proteome</keyword>
<name>A0ACB8S8E9_9AGAM</name>